<evidence type="ECO:0000313" key="4">
    <source>
        <dbReference type="Proteomes" id="UP000199705"/>
    </source>
</evidence>
<sequence length="201" mass="22343">MLRKYAIILWLSMALIPASAQQTYHLDIKKSKVLWDARKTMGGHYGYLLFKSGSLGYTAAGEPTNGAFSLNMNTMHSTDHADAAGNKKVDEELKKEGFFAVGRYPEATMVVKEITRAGQSTNFNVTGILTIKGISNPIEFMATIIKKNEIISAKANTTIDRIKWKIDMQPKREAWDFFSAVKNTVVTDEIAVSLNLIFTAD</sequence>
<keyword evidence="1" id="KW-0732">Signal</keyword>
<proteinExistence type="predicted"/>
<dbReference type="SMART" id="SM00867">
    <property type="entry name" value="YceI"/>
    <property type="match status" value="1"/>
</dbReference>
<dbReference type="RefSeq" id="WP_091167621.1">
    <property type="nucleotide sequence ID" value="NZ_FNCG01000005.1"/>
</dbReference>
<dbReference type="SUPFAM" id="SSF101874">
    <property type="entry name" value="YceI-like"/>
    <property type="match status" value="1"/>
</dbReference>
<evidence type="ECO:0000259" key="2">
    <source>
        <dbReference type="SMART" id="SM00867"/>
    </source>
</evidence>
<name>A0A1G7Y973_9SPHI</name>
<dbReference type="Pfam" id="PF04264">
    <property type="entry name" value="YceI"/>
    <property type="match status" value="1"/>
</dbReference>
<keyword evidence="4" id="KW-1185">Reference proteome</keyword>
<dbReference type="Gene3D" id="2.40.128.110">
    <property type="entry name" value="Lipid/polyisoprenoid-binding, YceI-like"/>
    <property type="match status" value="1"/>
</dbReference>
<dbReference type="InterPro" id="IPR036761">
    <property type="entry name" value="TTHA0802/YceI-like_sf"/>
</dbReference>
<dbReference type="InterPro" id="IPR007372">
    <property type="entry name" value="Lipid/polyisoprenoid-bd_YceI"/>
</dbReference>
<gene>
    <name evidence="3" type="ORF">SAMN05192573_105307</name>
</gene>
<dbReference type="PANTHER" id="PTHR34406:SF1">
    <property type="entry name" value="PROTEIN YCEI"/>
    <property type="match status" value="1"/>
</dbReference>
<organism evidence="3 4">
    <name type="scientific">Mucilaginibacter gossypii</name>
    <dbReference type="NCBI Taxonomy" id="551996"/>
    <lineage>
        <taxon>Bacteria</taxon>
        <taxon>Pseudomonadati</taxon>
        <taxon>Bacteroidota</taxon>
        <taxon>Sphingobacteriia</taxon>
        <taxon>Sphingobacteriales</taxon>
        <taxon>Sphingobacteriaceae</taxon>
        <taxon>Mucilaginibacter</taxon>
    </lineage>
</organism>
<dbReference type="Proteomes" id="UP000199705">
    <property type="component" value="Unassembled WGS sequence"/>
</dbReference>
<feature type="signal peptide" evidence="1">
    <location>
        <begin position="1"/>
        <end position="20"/>
    </location>
</feature>
<evidence type="ECO:0000256" key="1">
    <source>
        <dbReference type="SAM" id="SignalP"/>
    </source>
</evidence>
<dbReference type="EMBL" id="FNCG01000005">
    <property type="protein sequence ID" value="SDG93011.1"/>
    <property type="molecule type" value="Genomic_DNA"/>
</dbReference>
<dbReference type="AlphaFoldDB" id="A0A1G7Y973"/>
<reference evidence="4" key="1">
    <citation type="submission" date="2016-10" db="EMBL/GenBank/DDBJ databases">
        <authorList>
            <person name="Varghese N."/>
            <person name="Submissions S."/>
        </authorList>
    </citation>
    <scope>NUCLEOTIDE SEQUENCE [LARGE SCALE GENOMIC DNA]</scope>
    <source>
        <strain evidence="4">Gh-67</strain>
    </source>
</reference>
<feature type="chain" id="PRO_5011695551" evidence="1">
    <location>
        <begin position="21"/>
        <end position="201"/>
    </location>
</feature>
<evidence type="ECO:0000313" key="3">
    <source>
        <dbReference type="EMBL" id="SDG93011.1"/>
    </source>
</evidence>
<feature type="domain" description="Lipid/polyisoprenoid-binding YceI-like" evidence="2">
    <location>
        <begin position="23"/>
        <end position="199"/>
    </location>
</feature>
<accession>A0A1G7Y973</accession>
<dbReference type="PANTHER" id="PTHR34406">
    <property type="entry name" value="PROTEIN YCEI"/>
    <property type="match status" value="1"/>
</dbReference>
<protein>
    <submittedName>
        <fullName evidence="3">Polyisoprenoid-binding protein YceI</fullName>
    </submittedName>
</protein>